<dbReference type="SUPFAM" id="SSF53335">
    <property type="entry name" value="S-adenosyl-L-methionine-dependent methyltransferases"/>
    <property type="match status" value="1"/>
</dbReference>
<dbReference type="Pfam" id="PF13489">
    <property type="entry name" value="Methyltransf_23"/>
    <property type="match status" value="1"/>
</dbReference>
<sequence>MPRREDCAWCGSTRLRVKVRTRDFVQLKPGWFTLEECRACGHVFQNPRLNEEGLDFYYRDFYDGLGEEATTDLFGGTGARKRYVASARAMAVHDRPAKWLDVGTAHAQFPQIARAELPETVFDGLDMGESVEKAAENGHIAEAYRGTLTGLAAELAGQYDAVSMFHYLEHTLEQRKELAAAHTVLKPGGHLMIEVPDPQCAFGKLFGKYWLPWFQPQHLHFATMSNLCAELADTGWTVVHASRTGDQHIPLDGVSALWYFSTRFVPDDDAPWLPKRPSKAVIRARIALLISLVPALAAVHFSERALAPLVRRTPFSNAYRVIARRT</sequence>
<dbReference type="GO" id="GO:0008168">
    <property type="term" value="F:methyltransferase activity"/>
    <property type="evidence" value="ECO:0007669"/>
    <property type="project" value="UniProtKB-KW"/>
</dbReference>
<keyword evidence="1" id="KW-0489">Methyltransferase</keyword>
<dbReference type="AlphaFoldDB" id="A0A6G4UC63"/>
<dbReference type="GO" id="GO:0032259">
    <property type="term" value="P:methylation"/>
    <property type="evidence" value="ECO:0007669"/>
    <property type="project" value="UniProtKB-KW"/>
</dbReference>
<protein>
    <submittedName>
        <fullName evidence="1">Class I SAM-dependent methyltransferase</fullName>
    </submittedName>
</protein>
<dbReference type="Gene3D" id="3.40.50.150">
    <property type="entry name" value="Vaccinia Virus protein VP39"/>
    <property type="match status" value="1"/>
</dbReference>
<reference evidence="1 2" key="1">
    <citation type="submission" date="2020-02" db="EMBL/GenBank/DDBJ databases">
        <title>Whole-genome analyses of novel actinobacteria.</title>
        <authorList>
            <person name="Sahin N."/>
        </authorList>
    </citation>
    <scope>NUCLEOTIDE SEQUENCE [LARGE SCALE GENOMIC DNA]</scope>
    <source>
        <strain evidence="1 2">A7024</strain>
    </source>
</reference>
<dbReference type="InterPro" id="IPR029063">
    <property type="entry name" value="SAM-dependent_MTases_sf"/>
</dbReference>
<accession>A0A6G4UC63</accession>
<dbReference type="Proteomes" id="UP000481583">
    <property type="component" value="Unassembled WGS sequence"/>
</dbReference>
<dbReference type="EMBL" id="JAAKZV010000334">
    <property type="protein sequence ID" value="NGN69733.1"/>
    <property type="molecule type" value="Genomic_DNA"/>
</dbReference>
<keyword evidence="1" id="KW-0808">Transferase</keyword>
<comment type="caution">
    <text evidence="1">The sequence shown here is derived from an EMBL/GenBank/DDBJ whole genome shotgun (WGS) entry which is preliminary data.</text>
</comment>
<evidence type="ECO:0000313" key="2">
    <source>
        <dbReference type="Proteomes" id="UP000481583"/>
    </source>
</evidence>
<proteinExistence type="predicted"/>
<organism evidence="1 2">
    <name type="scientific">Streptomyces coryli</name>
    <dbReference type="NCBI Taxonomy" id="1128680"/>
    <lineage>
        <taxon>Bacteria</taxon>
        <taxon>Bacillati</taxon>
        <taxon>Actinomycetota</taxon>
        <taxon>Actinomycetes</taxon>
        <taxon>Kitasatosporales</taxon>
        <taxon>Streptomycetaceae</taxon>
        <taxon>Streptomyces</taxon>
    </lineage>
</organism>
<gene>
    <name evidence="1" type="ORF">G5C51_38330</name>
</gene>
<keyword evidence="2" id="KW-1185">Reference proteome</keyword>
<dbReference type="CDD" id="cd02440">
    <property type="entry name" value="AdoMet_MTases"/>
    <property type="match status" value="1"/>
</dbReference>
<name>A0A6G4UC63_9ACTN</name>
<evidence type="ECO:0000313" key="1">
    <source>
        <dbReference type="EMBL" id="NGN69733.1"/>
    </source>
</evidence>